<name>A0AAJ7T967_PETMA</name>
<feature type="domain" description="SS18 N-terminal" evidence="10">
    <location>
        <begin position="36"/>
        <end position="85"/>
    </location>
</feature>
<evidence type="ECO:0000256" key="7">
    <source>
        <dbReference type="ARBA" id="ARBA00023242"/>
    </source>
</evidence>
<dbReference type="PANTHER" id="PTHR23107:SF2">
    <property type="entry name" value="PROTEIN SSXT"/>
    <property type="match status" value="1"/>
</dbReference>
<sequence length="368" mass="38984">MPWSVCVGWSCCFVSCWAVDAIGNPRGAGRWLLTWMLDENNHLIQCILDYQSKGKTSECSQYQQMLHRNLVYLATLADSSQNSQSLLPTLPNQSLGMGAGGGLPPGGAPHSQSLPPDPAPPPPHMQGPMSNGHMAGPNSMAMQPPNHQASPALSLPASSHATMAGYSHSVPSSGPGGPSQAYRTPPASQGQGHMVSQQPAPSQYNLAQGSGQHYQGMMGGGAGQGSQMMGQRQMPGYSRSAQQGPPQQFGSQDDYYAEQYSHGQPPADGMTPQYYPDGTGQYGQQQGSYQPGPPAQTYPSQQQFGGPQGYPSQGQGYAGPAQTGSGQYAGYPQGQQYGAYRPPQPGPPTPQQQRPYGYEQGQYGAYQQ</sequence>
<evidence type="ECO:0000256" key="5">
    <source>
        <dbReference type="ARBA" id="ARBA00023159"/>
    </source>
</evidence>
<feature type="compositionally biased region" description="Polar residues" evidence="8">
    <location>
        <begin position="83"/>
        <end position="94"/>
    </location>
</feature>
<feature type="compositionally biased region" description="Polar residues" evidence="8">
    <location>
        <begin position="239"/>
        <end position="251"/>
    </location>
</feature>
<protein>
    <submittedName>
        <fullName evidence="12">Protein SSXT-like isoform X1</fullName>
    </submittedName>
</protein>
<dbReference type="KEGG" id="pmrn:116944170"/>
<dbReference type="RefSeq" id="XP_032813550.1">
    <property type="nucleotide sequence ID" value="XM_032957659.1"/>
</dbReference>
<dbReference type="GO" id="GO:0005654">
    <property type="term" value="C:nucleoplasm"/>
    <property type="evidence" value="ECO:0007669"/>
    <property type="project" value="UniProtKB-ARBA"/>
</dbReference>
<evidence type="ECO:0000256" key="9">
    <source>
        <dbReference type="SAM" id="SignalP"/>
    </source>
</evidence>
<dbReference type="GeneID" id="116944170"/>
<evidence type="ECO:0000313" key="12">
    <source>
        <dbReference type="RefSeq" id="XP_032813550.1"/>
    </source>
</evidence>
<feature type="compositionally biased region" description="Low complexity" evidence="8">
    <location>
        <begin position="351"/>
        <end position="368"/>
    </location>
</feature>
<dbReference type="AlphaFoldDB" id="A0AAJ7T967"/>
<feature type="signal peptide" evidence="9">
    <location>
        <begin position="1"/>
        <end position="18"/>
    </location>
</feature>
<keyword evidence="5" id="KW-0010">Activator</keyword>
<dbReference type="Pfam" id="PF05030">
    <property type="entry name" value="SSXT"/>
    <property type="match status" value="1"/>
</dbReference>
<evidence type="ECO:0000256" key="2">
    <source>
        <dbReference type="ARBA" id="ARBA00007945"/>
    </source>
</evidence>
<keyword evidence="9" id="KW-0732">Signal</keyword>
<accession>A0AAJ7T967</accession>
<dbReference type="PANTHER" id="PTHR23107">
    <property type="entry name" value="SYNOVIAL SARCOMA ASSOCIATED SS18 PROTEIN"/>
    <property type="match status" value="1"/>
</dbReference>
<gene>
    <name evidence="12" type="primary">LOC116944170</name>
</gene>
<proteinExistence type="inferred from homology"/>
<comment type="subcellular location">
    <subcellularLocation>
        <location evidence="1">Nucleus</location>
    </subcellularLocation>
</comment>
<feature type="compositionally biased region" description="Low complexity" evidence="8">
    <location>
        <begin position="149"/>
        <end position="161"/>
    </location>
</feature>
<dbReference type="GO" id="GO:0045944">
    <property type="term" value="P:positive regulation of transcription by RNA polymerase II"/>
    <property type="evidence" value="ECO:0007669"/>
    <property type="project" value="TreeGrafter"/>
</dbReference>
<organism evidence="11 12">
    <name type="scientific">Petromyzon marinus</name>
    <name type="common">Sea lamprey</name>
    <dbReference type="NCBI Taxonomy" id="7757"/>
    <lineage>
        <taxon>Eukaryota</taxon>
        <taxon>Metazoa</taxon>
        <taxon>Chordata</taxon>
        <taxon>Craniata</taxon>
        <taxon>Vertebrata</taxon>
        <taxon>Cyclostomata</taxon>
        <taxon>Hyperoartia</taxon>
        <taxon>Petromyzontiformes</taxon>
        <taxon>Petromyzontidae</taxon>
        <taxon>Petromyzon</taxon>
    </lineage>
</organism>
<evidence type="ECO:0000256" key="3">
    <source>
        <dbReference type="ARBA" id="ARBA00022737"/>
    </source>
</evidence>
<evidence type="ECO:0000256" key="4">
    <source>
        <dbReference type="ARBA" id="ARBA00023015"/>
    </source>
</evidence>
<dbReference type="Proteomes" id="UP001318040">
    <property type="component" value="Chromosome 20"/>
</dbReference>
<feature type="compositionally biased region" description="Low complexity" evidence="8">
    <location>
        <begin position="298"/>
        <end position="341"/>
    </location>
</feature>
<evidence type="ECO:0000259" key="10">
    <source>
        <dbReference type="Pfam" id="PF05030"/>
    </source>
</evidence>
<dbReference type="InterPro" id="IPR007726">
    <property type="entry name" value="SS18_N"/>
</dbReference>
<feature type="chain" id="PRO_5042463729" evidence="9">
    <location>
        <begin position="19"/>
        <end position="368"/>
    </location>
</feature>
<keyword evidence="3" id="KW-0677">Repeat</keyword>
<dbReference type="GO" id="GO:0003713">
    <property type="term" value="F:transcription coactivator activity"/>
    <property type="evidence" value="ECO:0007669"/>
    <property type="project" value="TreeGrafter"/>
</dbReference>
<evidence type="ECO:0000256" key="8">
    <source>
        <dbReference type="SAM" id="MobiDB-lite"/>
    </source>
</evidence>
<reference evidence="12" key="1">
    <citation type="submission" date="2025-08" db="UniProtKB">
        <authorList>
            <consortium name="RefSeq"/>
        </authorList>
    </citation>
    <scope>IDENTIFICATION</scope>
    <source>
        <tissue evidence="12">Sperm</tissue>
    </source>
</reference>
<evidence type="ECO:0000256" key="1">
    <source>
        <dbReference type="ARBA" id="ARBA00004123"/>
    </source>
</evidence>
<feature type="region of interest" description="Disordered" evidence="8">
    <location>
        <begin position="83"/>
        <end position="368"/>
    </location>
</feature>
<feature type="compositionally biased region" description="Low complexity" evidence="8">
    <location>
        <begin position="272"/>
        <end position="290"/>
    </location>
</feature>
<keyword evidence="7" id="KW-0539">Nucleus</keyword>
<evidence type="ECO:0000313" key="11">
    <source>
        <dbReference type="Proteomes" id="UP001318040"/>
    </source>
</evidence>
<feature type="compositionally biased region" description="Low complexity" evidence="8">
    <location>
        <begin position="225"/>
        <end position="236"/>
    </location>
</feature>
<keyword evidence="11" id="KW-1185">Reference proteome</keyword>
<feature type="compositionally biased region" description="Polar residues" evidence="8">
    <location>
        <begin position="186"/>
        <end position="207"/>
    </location>
</feature>
<keyword evidence="4" id="KW-0805">Transcription regulation</keyword>
<feature type="compositionally biased region" description="Pro residues" evidence="8">
    <location>
        <begin position="115"/>
        <end position="125"/>
    </location>
</feature>
<comment type="similarity">
    <text evidence="2">Belongs to the SS18 family.</text>
</comment>
<evidence type="ECO:0000256" key="6">
    <source>
        <dbReference type="ARBA" id="ARBA00023163"/>
    </source>
</evidence>
<keyword evidence="6" id="KW-0804">Transcription</keyword>